<reference evidence="1 2" key="1">
    <citation type="journal article" date="2014" name="BMC Genomics">
        <title>Genome sequencing of four Aureobasidium pullulans varieties: biotechnological potential, stress tolerance, and description of new species.</title>
        <authorList>
            <person name="Gostin Ar C."/>
            <person name="Ohm R.A."/>
            <person name="Kogej T."/>
            <person name="Sonjak S."/>
            <person name="Turk M."/>
            <person name="Zajc J."/>
            <person name="Zalar P."/>
            <person name="Grube M."/>
            <person name="Sun H."/>
            <person name="Han J."/>
            <person name="Sharma A."/>
            <person name="Chiniquy J."/>
            <person name="Ngan C.Y."/>
            <person name="Lipzen A."/>
            <person name="Barry K."/>
            <person name="Grigoriev I.V."/>
            <person name="Gunde-Cimerman N."/>
        </authorList>
    </citation>
    <scope>NUCLEOTIDE SEQUENCE [LARGE SCALE GENOMIC DNA]</scope>
    <source>
        <strain evidence="1 2">EXF-2481</strain>
    </source>
</reference>
<name>A0A074Z426_AURSE</name>
<gene>
    <name evidence="1" type="ORF">AUEXF2481DRAFT_303402</name>
</gene>
<dbReference type="RefSeq" id="XP_013342405.1">
    <property type="nucleotide sequence ID" value="XM_013486951.1"/>
</dbReference>
<accession>A0A074Z426</accession>
<protein>
    <submittedName>
        <fullName evidence="1">Uncharacterized protein</fullName>
    </submittedName>
</protein>
<dbReference type="AlphaFoldDB" id="A0A074Z426"/>
<evidence type="ECO:0000313" key="2">
    <source>
        <dbReference type="Proteomes" id="UP000030641"/>
    </source>
</evidence>
<dbReference type="EMBL" id="KL584764">
    <property type="protein sequence ID" value="KEQ93756.1"/>
    <property type="molecule type" value="Genomic_DNA"/>
</dbReference>
<dbReference type="InParanoid" id="A0A074Z426"/>
<sequence>MMRHRMFPAALPEEPSLMPLLLWKLILDSITIVLRIICIRRCMETGSLSFQESNKAFQFSLSVIVSMLVLQELSKSHDSVPQQVGVNMHTESEVEIHVNS</sequence>
<dbReference type="HOGENOM" id="CLU_2305530_0_0_1"/>
<evidence type="ECO:0000313" key="1">
    <source>
        <dbReference type="EMBL" id="KEQ93756.1"/>
    </source>
</evidence>
<dbReference type="Proteomes" id="UP000030641">
    <property type="component" value="Unassembled WGS sequence"/>
</dbReference>
<proteinExistence type="predicted"/>
<dbReference type="GeneID" id="25364158"/>
<organism evidence="1 2">
    <name type="scientific">Aureobasidium subglaciale (strain EXF-2481)</name>
    <name type="common">Aureobasidium pullulans var. subglaciale</name>
    <dbReference type="NCBI Taxonomy" id="1043005"/>
    <lineage>
        <taxon>Eukaryota</taxon>
        <taxon>Fungi</taxon>
        <taxon>Dikarya</taxon>
        <taxon>Ascomycota</taxon>
        <taxon>Pezizomycotina</taxon>
        <taxon>Dothideomycetes</taxon>
        <taxon>Dothideomycetidae</taxon>
        <taxon>Dothideales</taxon>
        <taxon>Saccotheciaceae</taxon>
        <taxon>Aureobasidium</taxon>
    </lineage>
</organism>
<keyword evidence="2" id="KW-1185">Reference proteome</keyword>